<evidence type="ECO:0000313" key="4">
    <source>
        <dbReference type="Proteomes" id="UP000699042"/>
    </source>
</evidence>
<keyword evidence="4" id="KW-1185">Reference proteome</keyword>
<sequence length="57" mass="6659">MIRTSVLFQMSLVLLWHWQRNVPHHCLQQSSANGTCPRSNTQIGARLHSSERRFRKG</sequence>
<evidence type="ECO:0000256" key="2">
    <source>
        <dbReference type="SAM" id="SignalP"/>
    </source>
</evidence>
<dbReference type="AlphaFoldDB" id="A0A9P7RIE5"/>
<proteinExistence type="predicted"/>
<keyword evidence="2" id="KW-0732">Signal</keyword>
<dbReference type="EMBL" id="JAESDN010000001">
    <property type="protein sequence ID" value="KAG7058124.1"/>
    <property type="molecule type" value="Genomic_DNA"/>
</dbReference>
<comment type="caution">
    <text evidence="3">The sequence shown here is derived from an EMBL/GenBank/DDBJ whole genome shotgun (WGS) entry which is preliminary data.</text>
</comment>
<reference evidence="3" key="1">
    <citation type="submission" date="2021-05" db="EMBL/GenBank/DDBJ databases">
        <title>Comparative genomics of three Colletotrichum scovillei strains and genetic complementation revealed genes involved fungal growth and virulence on chili pepper.</title>
        <authorList>
            <person name="Hsieh D.-K."/>
            <person name="Chuang S.-C."/>
            <person name="Chen C.-Y."/>
            <person name="Chao Y.-T."/>
            <person name="Lu M.-Y.J."/>
            <person name="Lee M.-H."/>
            <person name="Shih M.-C."/>
        </authorList>
    </citation>
    <scope>NUCLEOTIDE SEQUENCE</scope>
    <source>
        <strain evidence="3">Coll-153</strain>
    </source>
</reference>
<feature type="signal peptide" evidence="2">
    <location>
        <begin position="1"/>
        <end position="23"/>
    </location>
</feature>
<accession>A0A9P7RIE5</accession>
<protein>
    <recommendedName>
        <fullName evidence="5">Secreted protein</fullName>
    </recommendedName>
</protein>
<feature type="compositionally biased region" description="Basic and acidic residues" evidence="1">
    <location>
        <begin position="48"/>
        <end position="57"/>
    </location>
</feature>
<feature type="region of interest" description="Disordered" evidence="1">
    <location>
        <begin position="30"/>
        <end position="57"/>
    </location>
</feature>
<organism evidence="3 4">
    <name type="scientific">Colletotrichum scovillei</name>
    <dbReference type="NCBI Taxonomy" id="1209932"/>
    <lineage>
        <taxon>Eukaryota</taxon>
        <taxon>Fungi</taxon>
        <taxon>Dikarya</taxon>
        <taxon>Ascomycota</taxon>
        <taxon>Pezizomycotina</taxon>
        <taxon>Sordariomycetes</taxon>
        <taxon>Hypocreomycetidae</taxon>
        <taxon>Glomerellales</taxon>
        <taxon>Glomerellaceae</taxon>
        <taxon>Colletotrichum</taxon>
        <taxon>Colletotrichum acutatum species complex</taxon>
    </lineage>
</organism>
<dbReference type="Proteomes" id="UP000699042">
    <property type="component" value="Unassembled WGS sequence"/>
</dbReference>
<gene>
    <name evidence="3" type="ORF">JMJ77_005502</name>
</gene>
<feature type="compositionally biased region" description="Polar residues" evidence="1">
    <location>
        <begin position="30"/>
        <end position="43"/>
    </location>
</feature>
<evidence type="ECO:0008006" key="5">
    <source>
        <dbReference type="Google" id="ProtNLM"/>
    </source>
</evidence>
<name>A0A9P7RIE5_9PEZI</name>
<evidence type="ECO:0000313" key="3">
    <source>
        <dbReference type="EMBL" id="KAG7058124.1"/>
    </source>
</evidence>
<evidence type="ECO:0000256" key="1">
    <source>
        <dbReference type="SAM" id="MobiDB-lite"/>
    </source>
</evidence>
<feature type="chain" id="PRO_5040358307" description="Secreted protein" evidence="2">
    <location>
        <begin position="24"/>
        <end position="57"/>
    </location>
</feature>